<accession>A0A8S0WSX5</accession>
<organism evidence="4 5">
    <name type="scientific">Cyclocybe aegerita</name>
    <name type="common">Black poplar mushroom</name>
    <name type="synonym">Agrocybe aegerita</name>
    <dbReference type="NCBI Taxonomy" id="1973307"/>
    <lineage>
        <taxon>Eukaryota</taxon>
        <taxon>Fungi</taxon>
        <taxon>Dikarya</taxon>
        <taxon>Basidiomycota</taxon>
        <taxon>Agaricomycotina</taxon>
        <taxon>Agaricomycetes</taxon>
        <taxon>Agaricomycetidae</taxon>
        <taxon>Agaricales</taxon>
        <taxon>Agaricineae</taxon>
        <taxon>Bolbitiaceae</taxon>
        <taxon>Cyclocybe</taxon>
    </lineage>
</organism>
<dbReference type="InterPro" id="IPR024370">
    <property type="entry name" value="PBP_domain"/>
</dbReference>
<keyword evidence="2" id="KW-0732">Signal</keyword>
<evidence type="ECO:0000256" key="1">
    <source>
        <dbReference type="SAM" id="MobiDB-lite"/>
    </source>
</evidence>
<reference evidence="4 5" key="1">
    <citation type="submission" date="2020-01" db="EMBL/GenBank/DDBJ databases">
        <authorList>
            <person name="Gupta K D."/>
        </authorList>
    </citation>
    <scope>NUCLEOTIDE SEQUENCE [LARGE SCALE GENOMIC DNA]</scope>
</reference>
<feature type="compositionally biased region" description="Polar residues" evidence="1">
    <location>
        <begin position="59"/>
        <end position="68"/>
    </location>
</feature>
<feature type="domain" description="PBP" evidence="3">
    <location>
        <begin position="88"/>
        <end position="334"/>
    </location>
</feature>
<dbReference type="PANTHER" id="PTHR37945">
    <property type="entry name" value="EXTRACELLULAR TUNGSTATE BINDING PROTEIN"/>
    <property type="match status" value="1"/>
</dbReference>
<sequence length="356" mass="39199">MFLLKLLSHLFLAKEQCSVLLSEKPGLQYSTIDSDLAFDAKNSSESLRHEFVPKPELLSPSSTHSQNAKPRATYDGGFPESKLRGVCLRIANGGAGQTGLLRAWADAFIQDMVKEGSQPFEVAWYLGDTTESLSMLAAGIVDVALTYNAAAEKQAIVSGYALDRVYALRDHFMLVGPLANPAKLDDEDDILTMFNKIVAAGDADALTPPDLNERLATRFLSRFDKSATNIKESQIFATIGQVPWAYDYSKWYHQYPRFPQEALQAASFLSEYTLIDQGTWLSAPNSIRARLRIFKLGSDNAADLLLNPGHVLYGTKALDHEGICRAFMDWVASSTGGQKILESFSKSGHVMYSKAP</sequence>
<dbReference type="AlphaFoldDB" id="A0A8S0WSX5"/>
<feature type="chain" id="PRO_5035928378" description="PBP domain-containing protein" evidence="2">
    <location>
        <begin position="18"/>
        <end position="356"/>
    </location>
</feature>
<evidence type="ECO:0000313" key="4">
    <source>
        <dbReference type="EMBL" id="CAA7270307.1"/>
    </source>
</evidence>
<dbReference type="Gene3D" id="3.40.190.10">
    <property type="entry name" value="Periplasmic binding protein-like II"/>
    <property type="match status" value="2"/>
</dbReference>
<name>A0A8S0WSX5_CYCAE</name>
<dbReference type="Pfam" id="PF12849">
    <property type="entry name" value="PBP_like_2"/>
    <property type="match status" value="1"/>
</dbReference>
<evidence type="ECO:0000256" key="2">
    <source>
        <dbReference type="SAM" id="SignalP"/>
    </source>
</evidence>
<gene>
    <name evidence="4" type="ORF">AAE3_LOCUS12703</name>
</gene>
<feature type="signal peptide" evidence="2">
    <location>
        <begin position="1"/>
        <end position="17"/>
    </location>
</feature>
<comment type="caution">
    <text evidence="4">The sequence shown here is derived from an EMBL/GenBank/DDBJ whole genome shotgun (WGS) entry which is preliminary data.</text>
</comment>
<dbReference type="InterPro" id="IPR052738">
    <property type="entry name" value="ABC-Tungstate_binding"/>
</dbReference>
<evidence type="ECO:0000259" key="3">
    <source>
        <dbReference type="Pfam" id="PF12849"/>
    </source>
</evidence>
<evidence type="ECO:0000313" key="5">
    <source>
        <dbReference type="Proteomes" id="UP000467700"/>
    </source>
</evidence>
<dbReference type="PANTHER" id="PTHR37945:SF1">
    <property type="entry name" value="EXTRACELLULAR TUNGSTATE BINDING PROTEIN"/>
    <property type="match status" value="1"/>
</dbReference>
<proteinExistence type="predicted"/>
<dbReference type="SUPFAM" id="SSF53850">
    <property type="entry name" value="Periplasmic binding protein-like II"/>
    <property type="match status" value="1"/>
</dbReference>
<feature type="region of interest" description="Disordered" evidence="1">
    <location>
        <begin position="55"/>
        <end position="74"/>
    </location>
</feature>
<dbReference type="OrthoDB" id="10260248at2759"/>
<dbReference type="Proteomes" id="UP000467700">
    <property type="component" value="Unassembled WGS sequence"/>
</dbReference>
<dbReference type="EMBL" id="CACVBS010000090">
    <property type="protein sequence ID" value="CAA7270307.1"/>
    <property type="molecule type" value="Genomic_DNA"/>
</dbReference>
<keyword evidence="5" id="KW-1185">Reference proteome</keyword>
<protein>
    <recommendedName>
        <fullName evidence="3">PBP domain-containing protein</fullName>
    </recommendedName>
</protein>